<accession>A0A401GHC0</accession>
<organism evidence="1 2">
    <name type="scientific">Sparassis crispa</name>
    <dbReference type="NCBI Taxonomy" id="139825"/>
    <lineage>
        <taxon>Eukaryota</taxon>
        <taxon>Fungi</taxon>
        <taxon>Dikarya</taxon>
        <taxon>Basidiomycota</taxon>
        <taxon>Agaricomycotina</taxon>
        <taxon>Agaricomycetes</taxon>
        <taxon>Polyporales</taxon>
        <taxon>Sparassidaceae</taxon>
        <taxon>Sparassis</taxon>
    </lineage>
</organism>
<dbReference type="RefSeq" id="XP_027612517.1">
    <property type="nucleotide sequence ID" value="XM_027756716.1"/>
</dbReference>
<keyword evidence="2" id="KW-1185">Reference proteome</keyword>
<reference evidence="1 2" key="1">
    <citation type="journal article" date="2018" name="Sci. Rep.">
        <title>Genome sequence of the cauliflower mushroom Sparassis crispa (Hanabiratake) and its association with beneficial usage.</title>
        <authorList>
            <person name="Kiyama R."/>
            <person name="Furutani Y."/>
            <person name="Kawaguchi K."/>
            <person name="Nakanishi T."/>
        </authorList>
    </citation>
    <scope>NUCLEOTIDE SEQUENCE [LARGE SCALE GENOMIC DNA]</scope>
</reference>
<dbReference type="InParanoid" id="A0A401GHC0"/>
<evidence type="ECO:0000313" key="2">
    <source>
        <dbReference type="Proteomes" id="UP000287166"/>
    </source>
</evidence>
<sequence>MVKEEIPCYDLRTHVCFCRSHQHAGALYGSDDEQEQFWHRACWLSGLGLLPGENPEEVSWRKIAFECVERDGFWSDQPELPVCGGDLLMVNAQNM</sequence>
<dbReference type="GeneID" id="38778521"/>
<protein>
    <submittedName>
        <fullName evidence="1">Uncharacterized protein</fullName>
    </submittedName>
</protein>
<dbReference type="EMBL" id="BFAD01000003">
    <property type="protein sequence ID" value="GBE81604.1"/>
    <property type="molecule type" value="Genomic_DNA"/>
</dbReference>
<dbReference type="OrthoDB" id="2803395at2759"/>
<dbReference type="AlphaFoldDB" id="A0A401GHC0"/>
<proteinExistence type="predicted"/>
<gene>
    <name evidence="1" type="ORF">SCP_0313330</name>
</gene>
<name>A0A401GHC0_9APHY</name>
<evidence type="ECO:0000313" key="1">
    <source>
        <dbReference type="EMBL" id="GBE81604.1"/>
    </source>
</evidence>
<dbReference type="Proteomes" id="UP000287166">
    <property type="component" value="Unassembled WGS sequence"/>
</dbReference>
<comment type="caution">
    <text evidence="1">The sequence shown here is derived from an EMBL/GenBank/DDBJ whole genome shotgun (WGS) entry which is preliminary data.</text>
</comment>